<sequence>MESLRRTEVREYFVGDYKLLDQFDKGCFGDVYLGKSLYTGERVAIKLEKKRTAHPQLAYEYRVYKTMRPALGLPRVHYYGEEDDYNALVMDLLGPSLYYLFEFCGHAFTMKTVLMLADELLLRLEQVHGRGFVHRDIKPENLCIGHDLTCKFVHLIDFGLSKKYWDPISNVHIPYREDCSLTGTARFASINAHEGIEQSRRDDLVSVGYLLIYFLSGSLPWQNLPAPTKEKKYEAIYEMKRSLSSEQLCSDYPNEFAMYLNYCYKLGFTTKPDYAMLRKRFRGLFNKLYYKRDLIYDWEKLSLEFHRDQKNPGVGSRYAPGKYLPDDGRSGYPIIRNDKARSWS</sequence>
<dbReference type="EC" id="2.7.11.1" evidence="1"/>
<organism evidence="3 4">
    <name type="scientific">Drosophila arizonae</name>
    <name type="common">Fruit fly</name>
    <dbReference type="NCBI Taxonomy" id="7263"/>
    <lineage>
        <taxon>Eukaryota</taxon>
        <taxon>Metazoa</taxon>
        <taxon>Ecdysozoa</taxon>
        <taxon>Arthropoda</taxon>
        <taxon>Hexapoda</taxon>
        <taxon>Insecta</taxon>
        <taxon>Pterygota</taxon>
        <taxon>Neoptera</taxon>
        <taxon>Endopterygota</taxon>
        <taxon>Diptera</taxon>
        <taxon>Brachycera</taxon>
        <taxon>Muscomorpha</taxon>
        <taxon>Ephydroidea</taxon>
        <taxon>Drosophilidae</taxon>
        <taxon>Drosophila</taxon>
    </lineage>
</organism>
<reference evidence="4" key="3">
    <citation type="submission" date="2025-08" db="UniProtKB">
        <authorList>
            <consortium name="RefSeq"/>
        </authorList>
    </citation>
    <scope>IDENTIFICATION</scope>
    <source>
        <tissue evidence="4">Whole organism</tissue>
    </source>
</reference>
<dbReference type="PROSITE" id="PS00108">
    <property type="entry name" value="PROTEIN_KINASE_ST"/>
    <property type="match status" value="1"/>
</dbReference>
<evidence type="ECO:0000256" key="1">
    <source>
        <dbReference type="ARBA" id="ARBA00012513"/>
    </source>
</evidence>
<dbReference type="Pfam" id="PF00069">
    <property type="entry name" value="Pkinase"/>
    <property type="match status" value="1"/>
</dbReference>
<name>A0ABM1PS28_DROAR</name>
<keyword evidence="3" id="KW-1185">Reference proteome</keyword>
<dbReference type="Gene3D" id="1.10.510.10">
    <property type="entry name" value="Transferase(Phosphotransferase) domain 1"/>
    <property type="match status" value="1"/>
</dbReference>
<dbReference type="PANTHER" id="PTHR11909">
    <property type="entry name" value="CASEIN KINASE-RELATED"/>
    <property type="match status" value="1"/>
</dbReference>
<proteinExistence type="predicted"/>
<feature type="domain" description="Protein kinase" evidence="2">
    <location>
        <begin position="17"/>
        <end position="285"/>
    </location>
</feature>
<dbReference type="GO" id="GO:0016301">
    <property type="term" value="F:kinase activity"/>
    <property type="evidence" value="ECO:0007669"/>
    <property type="project" value="UniProtKB-KW"/>
</dbReference>
<reference evidence="3" key="1">
    <citation type="journal article" date="1997" name="Nucleic Acids Res.">
        <title>tRNAscan-SE: a program for improved detection of transfer RNA genes in genomic sequence.</title>
        <authorList>
            <person name="Lowe T.M."/>
            <person name="Eddy S.R."/>
        </authorList>
    </citation>
    <scope>NUCLEOTIDE SEQUENCE [LARGE SCALE GENOMIC DNA]</scope>
</reference>
<dbReference type="RefSeq" id="XP_017870014.1">
    <property type="nucleotide sequence ID" value="XM_018014525.1"/>
</dbReference>
<dbReference type="GeneID" id="108618490"/>
<evidence type="ECO:0000313" key="4">
    <source>
        <dbReference type="RefSeq" id="XP_017870014.1"/>
    </source>
</evidence>
<dbReference type="InterPro" id="IPR050235">
    <property type="entry name" value="CK1_Ser-Thr_kinase"/>
</dbReference>
<dbReference type="Proteomes" id="UP000694904">
    <property type="component" value="Chromosome X"/>
</dbReference>
<dbReference type="InterPro" id="IPR000719">
    <property type="entry name" value="Prot_kinase_dom"/>
</dbReference>
<dbReference type="InterPro" id="IPR011009">
    <property type="entry name" value="Kinase-like_dom_sf"/>
</dbReference>
<protein>
    <recommendedName>
        <fullName evidence="1">non-specific serine/threonine protein kinase</fullName>
        <ecNumber evidence="1">2.7.11.1</ecNumber>
    </recommendedName>
</protein>
<dbReference type="SUPFAM" id="SSF56112">
    <property type="entry name" value="Protein kinase-like (PK-like)"/>
    <property type="match status" value="1"/>
</dbReference>
<evidence type="ECO:0000313" key="3">
    <source>
        <dbReference type="Proteomes" id="UP000694904"/>
    </source>
</evidence>
<dbReference type="SMART" id="SM00220">
    <property type="entry name" value="S_TKc"/>
    <property type="match status" value="1"/>
</dbReference>
<dbReference type="PROSITE" id="PS50011">
    <property type="entry name" value="PROTEIN_KINASE_DOM"/>
    <property type="match status" value="1"/>
</dbReference>
<gene>
    <name evidence="4" type="primary">LOC108618490</name>
</gene>
<dbReference type="InterPro" id="IPR008271">
    <property type="entry name" value="Ser/Thr_kinase_AS"/>
</dbReference>
<evidence type="ECO:0000259" key="2">
    <source>
        <dbReference type="PROSITE" id="PS50011"/>
    </source>
</evidence>
<dbReference type="CDD" id="cd14016">
    <property type="entry name" value="STKc_CK1"/>
    <property type="match status" value="1"/>
</dbReference>
<accession>A0ABM1PS28</accession>
<reference evidence="3" key="2">
    <citation type="journal article" date="2016" name="G3 (Bethesda)">
        <title>Genome Evolution in Three Species of Cactophilic Drosophila.</title>
        <authorList>
            <person name="Sanchez-Flores A."/>
            <person name="Penazola F."/>
            <person name="Carpinteyro-Ponce J."/>
            <person name="Nazario-Yepiz N."/>
            <person name="Abreu-Goodger C."/>
            <person name="Machado C.A."/>
            <person name="Markow T.A."/>
        </authorList>
    </citation>
    <scope>NUCLEOTIDE SEQUENCE [LARGE SCALE GENOMIC DNA]</scope>
</reference>
<keyword evidence="4" id="KW-0808">Transferase</keyword>
<keyword evidence="4" id="KW-0418">Kinase</keyword>